<evidence type="ECO:0000259" key="1">
    <source>
        <dbReference type="Pfam" id="PF13640"/>
    </source>
</evidence>
<dbReference type="EMBL" id="CP001678">
    <property type="protein sequence ID" value="ACT58813.1"/>
    <property type="molecule type" value="Genomic_DNA"/>
</dbReference>
<accession>C6XRI1</accession>
<gene>
    <name evidence="2" type="ordered locus">Hbal_1121</name>
</gene>
<dbReference type="RefSeq" id="WP_015826963.1">
    <property type="nucleotide sequence ID" value="NC_012982.1"/>
</dbReference>
<feature type="domain" description="Prolyl 4-hydroxylase alpha subunit Fe(2+) 2OG dioxygenase" evidence="1">
    <location>
        <begin position="136"/>
        <end position="233"/>
    </location>
</feature>
<evidence type="ECO:0000313" key="3">
    <source>
        <dbReference type="Proteomes" id="UP000002745"/>
    </source>
</evidence>
<keyword evidence="3" id="KW-1185">Reference proteome</keyword>
<dbReference type="HOGENOM" id="CLU_078769_1_0_5"/>
<proteinExistence type="predicted"/>
<dbReference type="Proteomes" id="UP000002745">
    <property type="component" value="Chromosome"/>
</dbReference>
<dbReference type="KEGG" id="hba:Hbal_1121"/>
<sequence length="260" mass="29590">MINLDAIKGLFGLSEEQTKKINVFAPGAIEKLTGLAADYQSAQPFPHLVIDNLFENDVLSNVIEEWPATSESSVEPHDDGTYSVQKYASTWKTEYGPNTREILRQLNEAHFLQTLTAVTGIQGLMPDPYMLGGGLHFTSSGGKLAIHADFNKHHFFKLDRRLNLLVYLNDGWKEENQGWLELWDREMTSCQRRILPVMNRTVLFSTTDFSFHGQPEKIVGPPDLMRRSIAVYYFSNGRPQEEISGEEHSTLWRERPGQGF</sequence>
<dbReference type="OrthoDB" id="9783171at2"/>
<dbReference type="eggNOG" id="COG3751">
    <property type="taxonomic scope" value="Bacteria"/>
</dbReference>
<organism evidence="2 3">
    <name type="scientific">Hirschia baltica (strain ATCC 49814 / DSM 5838 / IFAM 1418)</name>
    <dbReference type="NCBI Taxonomy" id="582402"/>
    <lineage>
        <taxon>Bacteria</taxon>
        <taxon>Pseudomonadati</taxon>
        <taxon>Pseudomonadota</taxon>
        <taxon>Alphaproteobacteria</taxon>
        <taxon>Hyphomonadales</taxon>
        <taxon>Hyphomonadaceae</taxon>
        <taxon>Hirschia</taxon>
    </lineage>
</organism>
<dbReference type="Gene3D" id="2.60.120.620">
    <property type="entry name" value="q2cbj1_9rhob like domain"/>
    <property type="match status" value="1"/>
</dbReference>
<protein>
    <recommendedName>
        <fullName evidence="1">Prolyl 4-hydroxylase alpha subunit Fe(2+) 2OG dioxygenase domain-containing protein</fullName>
    </recommendedName>
</protein>
<name>C6XRI1_HIRBI</name>
<dbReference type="Pfam" id="PF13640">
    <property type="entry name" value="2OG-FeII_Oxy_3"/>
    <property type="match status" value="1"/>
</dbReference>
<dbReference type="AlphaFoldDB" id="C6XRI1"/>
<evidence type="ECO:0000313" key="2">
    <source>
        <dbReference type="EMBL" id="ACT58813.1"/>
    </source>
</evidence>
<dbReference type="InterPro" id="IPR044862">
    <property type="entry name" value="Pro_4_hyd_alph_FE2OG_OXY"/>
</dbReference>
<dbReference type="STRING" id="582402.Hbal_1121"/>
<reference evidence="3" key="1">
    <citation type="journal article" date="2011" name="J. Bacteriol.">
        <title>Genome sequences of eight morphologically diverse alphaproteobacteria.</title>
        <authorList>
            <consortium name="US DOE Joint Genome Institute"/>
            <person name="Brown P.J."/>
            <person name="Kysela D.T."/>
            <person name="Buechlein A."/>
            <person name="Hemmerich C."/>
            <person name="Brun Y.V."/>
        </authorList>
    </citation>
    <scope>NUCLEOTIDE SEQUENCE [LARGE SCALE GENOMIC DNA]</scope>
    <source>
        <strain evidence="3">ATCC 49814 / DSM 5838 / IFAM 1418</strain>
    </source>
</reference>